<evidence type="ECO:0000313" key="1">
    <source>
        <dbReference type="EMBL" id="KAK2953558.1"/>
    </source>
</evidence>
<dbReference type="EMBL" id="JARBJD010000089">
    <property type="protein sequence ID" value="KAK2953558.1"/>
    <property type="molecule type" value="Genomic_DNA"/>
</dbReference>
<proteinExistence type="predicted"/>
<keyword evidence="2" id="KW-1185">Reference proteome</keyword>
<reference evidence="1 2" key="1">
    <citation type="journal article" date="2022" name="bioRxiv">
        <title>Genomics of Preaxostyla Flagellates Illuminates Evolutionary Transitions and the Path Towards Mitochondrial Loss.</title>
        <authorList>
            <person name="Novak L.V.F."/>
            <person name="Treitli S.C."/>
            <person name="Pyrih J."/>
            <person name="Halakuc P."/>
            <person name="Pipaliya S.V."/>
            <person name="Vacek V."/>
            <person name="Brzon O."/>
            <person name="Soukal P."/>
            <person name="Eme L."/>
            <person name="Dacks J.B."/>
            <person name="Karnkowska A."/>
            <person name="Elias M."/>
            <person name="Hampl V."/>
        </authorList>
    </citation>
    <scope>NUCLEOTIDE SEQUENCE [LARGE SCALE GENOMIC DNA]</scope>
    <source>
        <strain evidence="1">NAU3</strain>
        <tissue evidence="1">Gut</tissue>
    </source>
</reference>
<protein>
    <submittedName>
        <fullName evidence="1">Uncharacterized protein</fullName>
    </submittedName>
</protein>
<dbReference type="Proteomes" id="UP001281761">
    <property type="component" value="Unassembled WGS sequence"/>
</dbReference>
<organism evidence="1 2">
    <name type="scientific">Blattamonas nauphoetae</name>
    <dbReference type="NCBI Taxonomy" id="2049346"/>
    <lineage>
        <taxon>Eukaryota</taxon>
        <taxon>Metamonada</taxon>
        <taxon>Preaxostyla</taxon>
        <taxon>Oxymonadida</taxon>
        <taxon>Blattamonas</taxon>
    </lineage>
</organism>
<gene>
    <name evidence="1" type="ORF">BLNAU_11422</name>
</gene>
<accession>A0ABQ9XMC1</accession>
<name>A0ABQ9XMC1_9EUKA</name>
<evidence type="ECO:0000313" key="2">
    <source>
        <dbReference type="Proteomes" id="UP001281761"/>
    </source>
</evidence>
<comment type="caution">
    <text evidence="1">The sequence shown here is derived from an EMBL/GenBank/DDBJ whole genome shotgun (WGS) entry which is preliminary data.</text>
</comment>
<sequence>MPRLTDYIKEMWEEVRQEAAGIVDSEASSTVHSYLALDLFRSCHSNQLRLFSRRSPRSSQPTHRPPT</sequence>